<dbReference type="InterPro" id="IPR005561">
    <property type="entry name" value="ANTAR"/>
</dbReference>
<protein>
    <recommendedName>
        <fullName evidence="2">ANTAR domain-containing protein</fullName>
    </recommendedName>
</protein>
<evidence type="ECO:0000256" key="1">
    <source>
        <dbReference type="SAM" id="MobiDB-lite"/>
    </source>
</evidence>
<dbReference type="InterPro" id="IPR036388">
    <property type="entry name" value="WH-like_DNA-bd_sf"/>
</dbReference>
<reference evidence="3 4" key="1">
    <citation type="submission" date="2020-07" db="EMBL/GenBank/DDBJ databases">
        <title>Sequencing the genomes of 1000 actinobacteria strains.</title>
        <authorList>
            <person name="Klenk H.-P."/>
        </authorList>
    </citation>
    <scope>NUCLEOTIDE SEQUENCE [LARGE SCALE GENOMIC DNA]</scope>
    <source>
        <strain evidence="3 4">DSM 45975</strain>
    </source>
</reference>
<dbReference type="Gene3D" id="3.30.450.20">
    <property type="entry name" value="PAS domain"/>
    <property type="match status" value="1"/>
</dbReference>
<dbReference type="InterPro" id="IPR013655">
    <property type="entry name" value="PAS_fold_3"/>
</dbReference>
<dbReference type="Gene3D" id="1.10.10.10">
    <property type="entry name" value="Winged helix-like DNA-binding domain superfamily/Winged helix DNA-binding domain"/>
    <property type="match status" value="1"/>
</dbReference>
<dbReference type="InterPro" id="IPR011006">
    <property type="entry name" value="CheY-like_superfamily"/>
</dbReference>
<dbReference type="PROSITE" id="PS50921">
    <property type="entry name" value="ANTAR"/>
    <property type="match status" value="1"/>
</dbReference>
<dbReference type="Proteomes" id="UP000569329">
    <property type="component" value="Unassembled WGS sequence"/>
</dbReference>
<dbReference type="SUPFAM" id="SSF52172">
    <property type="entry name" value="CheY-like"/>
    <property type="match status" value="1"/>
</dbReference>
<accession>A0A839DXA2</accession>
<organism evidence="3 4">
    <name type="scientific">Halosaccharopolyspora lacisalsi</name>
    <dbReference type="NCBI Taxonomy" id="1000566"/>
    <lineage>
        <taxon>Bacteria</taxon>
        <taxon>Bacillati</taxon>
        <taxon>Actinomycetota</taxon>
        <taxon>Actinomycetes</taxon>
        <taxon>Pseudonocardiales</taxon>
        <taxon>Pseudonocardiaceae</taxon>
        <taxon>Halosaccharopolyspora</taxon>
    </lineage>
</organism>
<dbReference type="SMART" id="SM01012">
    <property type="entry name" value="ANTAR"/>
    <property type="match status" value="1"/>
</dbReference>
<evidence type="ECO:0000313" key="4">
    <source>
        <dbReference type="Proteomes" id="UP000569329"/>
    </source>
</evidence>
<evidence type="ECO:0000259" key="2">
    <source>
        <dbReference type="PROSITE" id="PS50921"/>
    </source>
</evidence>
<dbReference type="GO" id="GO:0003723">
    <property type="term" value="F:RNA binding"/>
    <property type="evidence" value="ECO:0007669"/>
    <property type="project" value="InterPro"/>
</dbReference>
<dbReference type="InterPro" id="IPR035965">
    <property type="entry name" value="PAS-like_dom_sf"/>
</dbReference>
<sequence length="245" mass="26997">MIIREPSSSEETAGTENTRPSGSVRPSALTSGLLIGEQVDQVGLYHHDLIADRWTWSPELYRIHGFDPDGTEPTTELLLAHKHPDDRQYFADIIADARATGASFSCRHRIVTTEQQHRLAIMIGEVECGDDGTATAMHGYFVDLGAESDAQQSENSEVQHLRYALASRVPIEQAKGMIMHAYGCTATAAFRILITVSQSANRKLRLIAEELTEALTTGSALPEMCRQALEDQLHQLSTPDGGRRR</sequence>
<keyword evidence="4" id="KW-1185">Reference proteome</keyword>
<feature type="region of interest" description="Disordered" evidence="1">
    <location>
        <begin position="1"/>
        <end position="28"/>
    </location>
</feature>
<proteinExistence type="predicted"/>
<feature type="compositionally biased region" description="Polar residues" evidence="1">
    <location>
        <begin position="9"/>
        <end position="21"/>
    </location>
</feature>
<dbReference type="Pfam" id="PF03861">
    <property type="entry name" value="ANTAR"/>
    <property type="match status" value="1"/>
</dbReference>
<comment type="caution">
    <text evidence="3">The sequence shown here is derived from an EMBL/GenBank/DDBJ whole genome shotgun (WGS) entry which is preliminary data.</text>
</comment>
<feature type="domain" description="ANTAR" evidence="2">
    <location>
        <begin position="151"/>
        <end position="212"/>
    </location>
</feature>
<dbReference type="Pfam" id="PF08447">
    <property type="entry name" value="PAS_3"/>
    <property type="match status" value="1"/>
</dbReference>
<dbReference type="AlphaFoldDB" id="A0A839DXA2"/>
<name>A0A839DXA2_9PSEU</name>
<dbReference type="SUPFAM" id="SSF55785">
    <property type="entry name" value="PYP-like sensor domain (PAS domain)"/>
    <property type="match status" value="1"/>
</dbReference>
<evidence type="ECO:0000313" key="3">
    <source>
        <dbReference type="EMBL" id="MBA8823368.1"/>
    </source>
</evidence>
<gene>
    <name evidence="3" type="ORF">FHX42_000697</name>
</gene>
<dbReference type="RefSeq" id="WP_182542689.1">
    <property type="nucleotide sequence ID" value="NZ_JACGWZ010000001.1"/>
</dbReference>
<dbReference type="EMBL" id="JACGWZ010000001">
    <property type="protein sequence ID" value="MBA8823368.1"/>
    <property type="molecule type" value="Genomic_DNA"/>
</dbReference>